<evidence type="ECO:0000256" key="5">
    <source>
        <dbReference type="ARBA" id="ARBA00022801"/>
    </source>
</evidence>
<dbReference type="Gene3D" id="3.30.70.360">
    <property type="match status" value="1"/>
</dbReference>
<dbReference type="InterPro" id="IPR010182">
    <property type="entry name" value="ArgE/DapE"/>
</dbReference>
<evidence type="ECO:0000256" key="3">
    <source>
        <dbReference type="ARBA" id="ARBA00006247"/>
    </source>
</evidence>
<organism evidence="9 10">
    <name type="scientific">Antarcticimicrobium sediminis</name>
    <dbReference type="NCBI Taxonomy" id="2546227"/>
    <lineage>
        <taxon>Bacteria</taxon>
        <taxon>Pseudomonadati</taxon>
        <taxon>Pseudomonadota</taxon>
        <taxon>Alphaproteobacteria</taxon>
        <taxon>Rhodobacterales</taxon>
        <taxon>Paracoccaceae</taxon>
        <taxon>Antarcticimicrobium</taxon>
    </lineage>
</organism>
<comment type="cofactor">
    <cofactor evidence="1">
        <name>Co(2+)</name>
        <dbReference type="ChEBI" id="CHEBI:48828"/>
    </cofactor>
</comment>
<dbReference type="SUPFAM" id="SSF55031">
    <property type="entry name" value="Bacterial exopeptidase dimerisation domain"/>
    <property type="match status" value="1"/>
</dbReference>
<accession>A0A4R5EYK8</accession>
<dbReference type="InterPro" id="IPR036264">
    <property type="entry name" value="Bact_exopeptidase_dim_dom"/>
</dbReference>
<proteinExistence type="inferred from homology"/>
<evidence type="ECO:0000256" key="1">
    <source>
        <dbReference type="ARBA" id="ARBA00001941"/>
    </source>
</evidence>
<dbReference type="InterPro" id="IPR050072">
    <property type="entry name" value="Peptidase_M20A"/>
</dbReference>
<dbReference type="GO" id="GO:0046872">
    <property type="term" value="F:metal ion binding"/>
    <property type="evidence" value="ECO:0007669"/>
    <property type="project" value="UniProtKB-KW"/>
</dbReference>
<evidence type="ECO:0000256" key="4">
    <source>
        <dbReference type="ARBA" id="ARBA00022723"/>
    </source>
</evidence>
<reference evidence="9 10" key="1">
    <citation type="submission" date="2019-03" db="EMBL/GenBank/DDBJ databases">
        <authorList>
            <person name="Zhang S."/>
        </authorList>
    </citation>
    <scope>NUCLEOTIDE SEQUENCE [LARGE SCALE GENOMIC DNA]</scope>
    <source>
        <strain evidence="9 10">S4J41</strain>
    </source>
</reference>
<keyword evidence="5" id="KW-0378">Hydrolase</keyword>
<keyword evidence="4" id="KW-0479">Metal-binding</keyword>
<keyword evidence="6" id="KW-0862">Zinc</keyword>
<protein>
    <submittedName>
        <fullName evidence="9">ArgE/DapE family deacylase</fullName>
    </submittedName>
</protein>
<keyword evidence="10" id="KW-1185">Reference proteome</keyword>
<dbReference type="InterPro" id="IPR002933">
    <property type="entry name" value="Peptidase_M20"/>
</dbReference>
<dbReference type="Proteomes" id="UP000294662">
    <property type="component" value="Unassembled WGS sequence"/>
</dbReference>
<dbReference type="CDD" id="cd03895">
    <property type="entry name" value="M20_ArgE_DapE-like"/>
    <property type="match status" value="1"/>
</dbReference>
<feature type="domain" description="Peptidase M20 dimerisation" evidence="8">
    <location>
        <begin position="205"/>
        <end position="314"/>
    </location>
</feature>
<dbReference type="AlphaFoldDB" id="A0A4R5EYK8"/>
<dbReference type="PANTHER" id="PTHR43808:SF25">
    <property type="entry name" value="PEPTIDASE M20 DIMERISATION DOMAIN-CONTAINING PROTEIN"/>
    <property type="match status" value="1"/>
</dbReference>
<dbReference type="OrthoDB" id="9809784at2"/>
<comment type="cofactor">
    <cofactor evidence="2">
        <name>Zn(2+)</name>
        <dbReference type="ChEBI" id="CHEBI:29105"/>
    </cofactor>
</comment>
<evidence type="ECO:0000256" key="2">
    <source>
        <dbReference type="ARBA" id="ARBA00001947"/>
    </source>
</evidence>
<dbReference type="SUPFAM" id="SSF53187">
    <property type="entry name" value="Zn-dependent exopeptidases"/>
    <property type="match status" value="1"/>
</dbReference>
<evidence type="ECO:0000313" key="9">
    <source>
        <dbReference type="EMBL" id="TDE39847.1"/>
    </source>
</evidence>
<dbReference type="NCBIfam" id="TIGR01910">
    <property type="entry name" value="DapE-ArgE"/>
    <property type="match status" value="1"/>
</dbReference>
<evidence type="ECO:0000259" key="8">
    <source>
        <dbReference type="Pfam" id="PF07687"/>
    </source>
</evidence>
<comment type="similarity">
    <text evidence="3">Belongs to the peptidase M20A family.</text>
</comment>
<evidence type="ECO:0000256" key="7">
    <source>
        <dbReference type="ARBA" id="ARBA00023285"/>
    </source>
</evidence>
<keyword evidence="7" id="KW-0170">Cobalt</keyword>
<dbReference type="NCBIfam" id="NF005306">
    <property type="entry name" value="PRK06837.1"/>
    <property type="match status" value="1"/>
</dbReference>
<dbReference type="RefSeq" id="WP_132828101.1">
    <property type="nucleotide sequence ID" value="NZ_SMFP01000003.1"/>
</dbReference>
<evidence type="ECO:0000313" key="10">
    <source>
        <dbReference type="Proteomes" id="UP000294662"/>
    </source>
</evidence>
<gene>
    <name evidence="9" type="ORF">E1B25_07330</name>
</gene>
<dbReference type="PANTHER" id="PTHR43808">
    <property type="entry name" value="ACETYLORNITHINE DEACETYLASE"/>
    <property type="match status" value="1"/>
</dbReference>
<dbReference type="Pfam" id="PF07687">
    <property type="entry name" value="M20_dimer"/>
    <property type="match status" value="1"/>
</dbReference>
<dbReference type="GO" id="GO:0016787">
    <property type="term" value="F:hydrolase activity"/>
    <property type="evidence" value="ECO:0007669"/>
    <property type="project" value="UniProtKB-KW"/>
</dbReference>
<dbReference type="EMBL" id="SMFP01000003">
    <property type="protein sequence ID" value="TDE39847.1"/>
    <property type="molecule type" value="Genomic_DNA"/>
</dbReference>
<dbReference type="InterPro" id="IPR011650">
    <property type="entry name" value="Peptidase_M20_dimer"/>
</dbReference>
<comment type="caution">
    <text evidence="9">The sequence shown here is derived from an EMBL/GenBank/DDBJ whole genome shotgun (WGS) entry which is preliminary data.</text>
</comment>
<dbReference type="InterPro" id="IPR033687">
    <property type="entry name" value="YodQ-like"/>
</dbReference>
<dbReference type="Gene3D" id="3.40.630.10">
    <property type="entry name" value="Zn peptidases"/>
    <property type="match status" value="1"/>
</dbReference>
<dbReference type="Pfam" id="PF01546">
    <property type="entry name" value="Peptidase_M20"/>
    <property type="match status" value="1"/>
</dbReference>
<evidence type="ECO:0000256" key="6">
    <source>
        <dbReference type="ARBA" id="ARBA00022833"/>
    </source>
</evidence>
<name>A0A4R5EYK8_9RHOB</name>
<sequence>MVTIKTIEALNAAVDAGFDAQVALTADVVRFPSTRGNEHTAQDFMANQMRRRGLSVDRFLVDLDEIRHLPGFSPVHVNYENAWNVVGTYRAEAPKGRSLILNGHIDVVPTGPLDMWTTPPFEPRVEGDWLYGRGGGDMKAGQVACLAALDAIGRAGFKPTADVIVQSVVEEECTGNGALACLARGYRADAVLIPEPLHDCLIRAQLGVIWFEVAVRGVPVHASDATTGANAIDAAYLVMQGLRGLEARWNERKADYPHYDHVDHPINLNVGRIEGGDWASSVPAWCRFEVRVAIYPEQSIPAAKREIEETILETARGSAFLRNSPPEVTYHGFEAEGYVLSDAEEPVGVLAEAHRAVFGSDLEEVSSTATTDARFFGLYGGMPALVYGPVADSIHGFDERVNLTSLRKVTKAMTLFIADWCGLDPAT</sequence>